<proteinExistence type="predicted"/>
<keyword evidence="3" id="KW-1185">Reference proteome</keyword>
<evidence type="ECO:0000313" key="2">
    <source>
        <dbReference type="EMBL" id="MEQ2187040.1"/>
    </source>
</evidence>
<evidence type="ECO:0000256" key="1">
    <source>
        <dbReference type="SAM" id="Phobius"/>
    </source>
</evidence>
<comment type="caution">
    <text evidence="2">The sequence shown here is derived from an EMBL/GenBank/DDBJ whole genome shotgun (WGS) entry which is preliminary data.</text>
</comment>
<name>A0ABV0PU51_9TELE</name>
<protein>
    <submittedName>
        <fullName evidence="2">Uncharacterized protein</fullName>
    </submittedName>
</protein>
<keyword evidence="1" id="KW-1133">Transmembrane helix</keyword>
<organism evidence="2 3">
    <name type="scientific">Goodea atripinnis</name>
    <dbReference type="NCBI Taxonomy" id="208336"/>
    <lineage>
        <taxon>Eukaryota</taxon>
        <taxon>Metazoa</taxon>
        <taxon>Chordata</taxon>
        <taxon>Craniata</taxon>
        <taxon>Vertebrata</taxon>
        <taxon>Euteleostomi</taxon>
        <taxon>Actinopterygii</taxon>
        <taxon>Neopterygii</taxon>
        <taxon>Teleostei</taxon>
        <taxon>Neoteleostei</taxon>
        <taxon>Acanthomorphata</taxon>
        <taxon>Ovalentaria</taxon>
        <taxon>Atherinomorphae</taxon>
        <taxon>Cyprinodontiformes</taxon>
        <taxon>Goodeidae</taxon>
        <taxon>Goodea</taxon>
    </lineage>
</organism>
<accession>A0ABV0PU51</accession>
<keyword evidence="1" id="KW-0812">Transmembrane</keyword>
<evidence type="ECO:0000313" key="3">
    <source>
        <dbReference type="Proteomes" id="UP001476798"/>
    </source>
</evidence>
<reference evidence="2 3" key="1">
    <citation type="submission" date="2021-06" db="EMBL/GenBank/DDBJ databases">
        <authorList>
            <person name="Palmer J.M."/>
        </authorList>
    </citation>
    <scope>NUCLEOTIDE SEQUENCE [LARGE SCALE GENOMIC DNA]</scope>
    <source>
        <strain evidence="2 3">GA_2019</strain>
        <tissue evidence="2">Muscle</tissue>
    </source>
</reference>
<feature type="transmembrane region" description="Helical" evidence="1">
    <location>
        <begin position="31"/>
        <end position="49"/>
    </location>
</feature>
<dbReference type="EMBL" id="JAHRIO010089973">
    <property type="protein sequence ID" value="MEQ2187040.1"/>
    <property type="molecule type" value="Genomic_DNA"/>
</dbReference>
<keyword evidence="1" id="KW-0472">Membrane</keyword>
<dbReference type="Proteomes" id="UP001476798">
    <property type="component" value="Unassembled WGS sequence"/>
</dbReference>
<sequence>MHIPDMYLHFQIGNMYNFCLSVDKILSGFKTLSLSVSVSFSVFFSVVFCHNRRQLSISGEQEFFKRQDGKMEAFLHTADKQNGRNSISLSLQNKHQIFSYGQRREILRFE</sequence>
<gene>
    <name evidence="2" type="ORF">GOODEAATRI_000434</name>
</gene>